<proteinExistence type="inferred from homology"/>
<gene>
    <name evidence="4" type="ORF">K1J50_03475</name>
</gene>
<keyword evidence="2 3" id="KW-0663">Pyridoxal phosphate</keyword>
<organism evidence="4 5">
    <name type="scientific">Caldovatus aquaticus</name>
    <dbReference type="NCBI Taxonomy" id="2865671"/>
    <lineage>
        <taxon>Bacteria</taxon>
        <taxon>Pseudomonadati</taxon>
        <taxon>Pseudomonadota</taxon>
        <taxon>Alphaproteobacteria</taxon>
        <taxon>Acetobacterales</taxon>
        <taxon>Roseomonadaceae</taxon>
        <taxon>Caldovatus</taxon>
    </lineage>
</organism>
<name>A0ABS7F196_9PROT</name>
<dbReference type="PANTHER" id="PTHR43713">
    <property type="entry name" value="GLUTAMATE-1-SEMIALDEHYDE 2,1-AMINOMUTASE"/>
    <property type="match status" value="1"/>
</dbReference>
<keyword evidence="4" id="KW-0808">Transferase</keyword>
<dbReference type="Proteomes" id="UP001519924">
    <property type="component" value="Unassembled WGS sequence"/>
</dbReference>
<dbReference type="EMBL" id="JAHZUY010000004">
    <property type="protein sequence ID" value="MBW8268540.1"/>
    <property type="molecule type" value="Genomic_DNA"/>
</dbReference>
<dbReference type="InterPro" id="IPR015424">
    <property type="entry name" value="PyrdxlP-dep_Trfase"/>
</dbReference>
<evidence type="ECO:0000313" key="4">
    <source>
        <dbReference type="EMBL" id="MBW8268540.1"/>
    </source>
</evidence>
<dbReference type="Gene3D" id="3.90.1150.10">
    <property type="entry name" value="Aspartate Aminotransferase, domain 1"/>
    <property type="match status" value="1"/>
</dbReference>
<dbReference type="GO" id="GO:0008483">
    <property type="term" value="F:transaminase activity"/>
    <property type="evidence" value="ECO:0007669"/>
    <property type="project" value="UniProtKB-KW"/>
</dbReference>
<dbReference type="Gene3D" id="3.40.640.10">
    <property type="entry name" value="Type I PLP-dependent aspartate aminotransferase-like (Major domain)"/>
    <property type="match status" value="1"/>
</dbReference>
<evidence type="ECO:0000256" key="3">
    <source>
        <dbReference type="RuleBase" id="RU003560"/>
    </source>
</evidence>
<dbReference type="InterPro" id="IPR005814">
    <property type="entry name" value="Aminotrans_3"/>
</dbReference>
<evidence type="ECO:0000313" key="5">
    <source>
        <dbReference type="Proteomes" id="UP001519924"/>
    </source>
</evidence>
<evidence type="ECO:0000256" key="1">
    <source>
        <dbReference type="ARBA" id="ARBA00001933"/>
    </source>
</evidence>
<evidence type="ECO:0000256" key="2">
    <source>
        <dbReference type="ARBA" id="ARBA00022898"/>
    </source>
</evidence>
<comment type="similarity">
    <text evidence="3">Belongs to the class-III pyridoxal-phosphate-dependent aminotransferase family.</text>
</comment>
<dbReference type="PANTHER" id="PTHR43713:SF3">
    <property type="entry name" value="GLUTAMATE-1-SEMIALDEHYDE 2,1-AMINOMUTASE 1, CHLOROPLASTIC-RELATED"/>
    <property type="match status" value="1"/>
</dbReference>
<dbReference type="RefSeq" id="WP_220116042.1">
    <property type="nucleotide sequence ID" value="NZ_JAHZUY010000004.1"/>
</dbReference>
<keyword evidence="4" id="KW-0032">Aminotransferase</keyword>
<dbReference type="CDD" id="cd00610">
    <property type="entry name" value="OAT_like"/>
    <property type="match status" value="1"/>
</dbReference>
<comment type="caution">
    <text evidence="4">The sequence shown here is derived from an EMBL/GenBank/DDBJ whole genome shotgun (WGS) entry which is preliminary data.</text>
</comment>
<accession>A0ABS7F196</accession>
<comment type="cofactor">
    <cofactor evidence="1">
        <name>pyridoxal 5'-phosphate</name>
        <dbReference type="ChEBI" id="CHEBI:597326"/>
    </cofactor>
</comment>
<dbReference type="InterPro" id="IPR015422">
    <property type="entry name" value="PyrdxlP-dep_Trfase_small"/>
</dbReference>
<sequence>MSGITRSEAELALAERARRVLPAGGFGNVSFDIVVREGRGSRVWDVSGNEYVDYLLGSGPMFVGHAHPEVVAAVQEQLPKGFTFFANNEPGIVLAERIVEAVPCAEQLRYVSTGTEADLYAMRAARAFRGREKIVKFEGGYHGMSDYSLMSLAPKRPANFPRPVPDSAGIPRSVEDEVLIAPFNDVAAVERLIESRHDEIAGVIVEPFQRLLPPTPGFLQGLRAITARFGIPLIFDEVVTGFRFAWGGAQEYYGVVPDLCTLGKIIGGGFPLAAIAGRAEIMAHFDRSRVGEDRFLFQVGTLSGNPVAAVAGLATLDILRRPGAYERVFATGRALMEGFARILREAGVPGQVVGEPPLFDVFFAEEEIRDYRATLRADAAKQRHVNATLRARGVLKGDSKFYVSLAHDERDVAQTLDAFRHAIATLPGERAAAE</sequence>
<protein>
    <submittedName>
        <fullName evidence="4">Aminotransferase class III-fold pyridoxal phosphate-dependent enzyme</fullName>
    </submittedName>
</protein>
<dbReference type="InterPro" id="IPR015421">
    <property type="entry name" value="PyrdxlP-dep_Trfase_major"/>
</dbReference>
<keyword evidence="5" id="KW-1185">Reference proteome</keyword>
<reference evidence="4 5" key="1">
    <citation type="submission" date="2021-08" db="EMBL/GenBank/DDBJ databases">
        <title>Caldovatus sediminis gen. nov., sp. nov., a moderately thermophilic bacterium isolated from a hot spring.</title>
        <authorList>
            <person name="Hu C.-J."/>
            <person name="Li W.-J."/>
            <person name="Xian W.-D."/>
        </authorList>
    </citation>
    <scope>NUCLEOTIDE SEQUENCE [LARGE SCALE GENOMIC DNA]</scope>
    <source>
        <strain evidence="4 5">SYSU G05006</strain>
    </source>
</reference>
<dbReference type="Pfam" id="PF00202">
    <property type="entry name" value="Aminotran_3"/>
    <property type="match status" value="1"/>
</dbReference>
<dbReference type="SUPFAM" id="SSF53383">
    <property type="entry name" value="PLP-dependent transferases"/>
    <property type="match status" value="1"/>
</dbReference>